<dbReference type="EMBL" id="CAJRST010008890">
    <property type="protein sequence ID" value="CAG5897525.1"/>
    <property type="molecule type" value="Genomic_DNA"/>
</dbReference>
<evidence type="ECO:0000256" key="2">
    <source>
        <dbReference type="ARBA" id="ARBA00008280"/>
    </source>
</evidence>
<feature type="domain" description="Interleukin-2 receptor subunit beta N-terminal" evidence="12">
    <location>
        <begin position="31"/>
        <end position="113"/>
    </location>
</feature>
<dbReference type="PANTHER" id="PTHR23037">
    <property type="entry name" value="CYTOKINE RECEPTOR"/>
    <property type="match status" value="1"/>
</dbReference>
<comment type="similarity">
    <text evidence="2">Belongs to the type I cytokine receptor family. Type 4 subfamily.</text>
</comment>
<dbReference type="SUPFAM" id="SSF49265">
    <property type="entry name" value="Fibronectin type III"/>
    <property type="match status" value="1"/>
</dbReference>
<dbReference type="InterPro" id="IPR040951">
    <property type="entry name" value="IL2RB_N1"/>
</dbReference>
<feature type="chain" id="PRO_5035749282" evidence="11">
    <location>
        <begin position="24"/>
        <end position="534"/>
    </location>
</feature>
<comment type="subcellular location">
    <subcellularLocation>
        <location evidence="1">Membrane</location>
        <topology evidence="1">Single-pass membrane protein</topology>
    </subcellularLocation>
</comment>
<dbReference type="InterPro" id="IPR036116">
    <property type="entry name" value="FN3_sf"/>
</dbReference>
<evidence type="ECO:0000259" key="12">
    <source>
        <dbReference type="Pfam" id="PF18707"/>
    </source>
</evidence>
<feature type="signal peptide" evidence="11">
    <location>
        <begin position="1"/>
        <end position="23"/>
    </location>
</feature>
<sequence>MERLTWSLSILSMLVVLLAGCSSHPHKGSPGLVCTNDFVNTVSCSWTGSRLGPAQDCWIFGEKEIWIRRESKPITQSCKLEQLRDAPPGCSLVFENKHFSEAEVMPDIRLQCNGTVVDRLKDFRPKNHIRMHPPGAPNVTSNENGTTISWKLEGNVSFYFKSKFVFEVQIKKKSQPWTEAMTFPSAKMELKFDKKGRFTARVRVKPGEREGCSWSSWSPTASWGTDGEERSGWWPMVSGFAIGLCLILIVILIFYKCCKSRKLLKVRPIPNPSEYFHTLNSNHEGDLKKWLNPLSLSESSFTAQTCENISPVEVCGDWDVIPSPSPSAGSTKALLHPQNYPSSGSDTSGIVCSSSAFSTFSNVGYFISGSSGDPAYSHHIAEYFTYRDAFGHLSRGLGHNLSVDFPLVSCPDYESLKREPESPDSGCGLFGEEEGKDYARGVDLKEKGLSDQTIPLFVFPQHLPCPSPPPAPAHPQTSSDGQPAAVAGTAVRGSSTAWLAASAMSRSSSMPVEPSETGYLTLKELQATFSNKSI</sequence>
<keyword evidence="14" id="KW-1185">Reference proteome</keyword>
<evidence type="ECO:0000313" key="14">
    <source>
        <dbReference type="Proteomes" id="UP000677803"/>
    </source>
</evidence>
<dbReference type="PROSITE" id="PS51257">
    <property type="entry name" value="PROKAR_LIPOPROTEIN"/>
    <property type="match status" value="1"/>
</dbReference>
<name>A0A8S4AZY6_9TELE</name>
<dbReference type="Pfam" id="PF18707">
    <property type="entry name" value="IL2RB_N1"/>
    <property type="match status" value="1"/>
</dbReference>
<keyword evidence="4 11" id="KW-0732">Signal</keyword>
<evidence type="ECO:0000256" key="6">
    <source>
        <dbReference type="ARBA" id="ARBA00023136"/>
    </source>
</evidence>
<dbReference type="GO" id="GO:0009897">
    <property type="term" value="C:external side of plasma membrane"/>
    <property type="evidence" value="ECO:0007669"/>
    <property type="project" value="TreeGrafter"/>
</dbReference>
<keyword evidence="3 10" id="KW-0812">Transmembrane</keyword>
<dbReference type="GO" id="GO:0016064">
    <property type="term" value="P:immunoglobulin mediated immune response"/>
    <property type="evidence" value="ECO:0007669"/>
    <property type="project" value="TreeGrafter"/>
</dbReference>
<reference evidence="13" key="1">
    <citation type="submission" date="2021-05" db="EMBL/GenBank/DDBJ databases">
        <authorList>
            <person name="Tigano A."/>
        </authorList>
    </citation>
    <scope>NUCLEOTIDE SEQUENCE</scope>
</reference>
<dbReference type="OrthoDB" id="9419853at2759"/>
<keyword evidence="7" id="KW-1015">Disulfide bond</keyword>
<gene>
    <name evidence="13" type="ORF">MMEN_LOCUS8581</name>
</gene>
<dbReference type="PROSITE" id="PS01355">
    <property type="entry name" value="HEMATOPO_REC_S_F1"/>
    <property type="match status" value="1"/>
</dbReference>
<feature type="transmembrane region" description="Helical" evidence="10">
    <location>
        <begin position="233"/>
        <end position="255"/>
    </location>
</feature>
<protein>
    <submittedName>
        <fullName evidence="13">(Atlantic silverside) hypothetical protein</fullName>
    </submittedName>
</protein>
<evidence type="ECO:0000256" key="11">
    <source>
        <dbReference type="SAM" id="SignalP"/>
    </source>
</evidence>
<proteinExistence type="inferred from homology"/>
<evidence type="ECO:0000256" key="9">
    <source>
        <dbReference type="SAM" id="MobiDB-lite"/>
    </source>
</evidence>
<evidence type="ECO:0000313" key="13">
    <source>
        <dbReference type="EMBL" id="CAG5897525.1"/>
    </source>
</evidence>
<dbReference type="AlphaFoldDB" id="A0A8S4AZY6"/>
<dbReference type="GO" id="GO:0004896">
    <property type="term" value="F:cytokine receptor activity"/>
    <property type="evidence" value="ECO:0007669"/>
    <property type="project" value="InterPro"/>
</dbReference>
<evidence type="ECO:0000256" key="4">
    <source>
        <dbReference type="ARBA" id="ARBA00022729"/>
    </source>
</evidence>
<evidence type="ECO:0000256" key="5">
    <source>
        <dbReference type="ARBA" id="ARBA00022989"/>
    </source>
</evidence>
<evidence type="ECO:0000256" key="8">
    <source>
        <dbReference type="ARBA" id="ARBA00023170"/>
    </source>
</evidence>
<dbReference type="InterPro" id="IPR013783">
    <property type="entry name" value="Ig-like_fold"/>
</dbReference>
<accession>A0A8S4AZY6</accession>
<evidence type="ECO:0000256" key="1">
    <source>
        <dbReference type="ARBA" id="ARBA00004167"/>
    </source>
</evidence>
<keyword evidence="6 10" id="KW-0472">Membrane</keyword>
<dbReference type="Proteomes" id="UP000677803">
    <property type="component" value="Unassembled WGS sequence"/>
</dbReference>
<dbReference type="Gene3D" id="2.60.40.10">
    <property type="entry name" value="Immunoglobulins"/>
    <property type="match status" value="2"/>
</dbReference>
<comment type="caution">
    <text evidence="13">The sequence shown here is derived from an EMBL/GenBank/DDBJ whole genome shotgun (WGS) entry which is preliminary data.</text>
</comment>
<keyword evidence="8" id="KW-0675">Receptor</keyword>
<dbReference type="PANTHER" id="PTHR23037:SF22">
    <property type="entry name" value="CYTOKINE RECEPTOR COMMON SUBUNIT BETA"/>
    <property type="match status" value="1"/>
</dbReference>
<evidence type="ECO:0000256" key="10">
    <source>
        <dbReference type="SAM" id="Phobius"/>
    </source>
</evidence>
<evidence type="ECO:0000256" key="7">
    <source>
        <dbReference type="ARBA" id="ARBA00023157"/>
    </source>
</evidence>
<organism evidence="13 14">
    <name type="scientific">Menidia menidia</name>
    <name type="common">Atlantic silverside</name>
    <dbReference type="NCBI Taxonomy" id="238744"/>
    <lineage>
        <taxon>Eukaryota</taxon>
        <taxon>Metazoa</taxon>
        <taxon>Chordata</taxon>
        <taxon>Craniata</taxon>
        <taxon>Vertebrata</taxon>
        <taxon>Euteleostomi</taxon>
        <taxon>Actinopterygii</taxon>
        <taxon>Neopterygii</taxon>
        <taxon>Teleostei</taxon>
        <taxon>Neoteleostei</taxon>
        <taxon>Acanthomorphata</taxon>
        <taxon>Ovalentaria</taxon>
        <taxon>Atherinomorphae</taxon>
        <taxon>Atheriniformes</taxon>
        <taxon>Atherinopsidae</taxon>
        <taxon>Menidiinae</taxon>
        <taxon>Menidia</taxon>
    </lineage>
</organism>
<evidence type="ECO:0000256" key="3">
    <source>
        <dbReference type="ARBA" id="ARBA00022692"/>
    </source>
</evidence>
<feature type="region of interest" description="Disordered" evidence="9">
    <location>
        <begin position="465"/>
        <end position="489"/>
    </location>
</feature>
<dbReference type="InterPro" id="IPR003531">
    <property type="entry name" value="Hempt_rcpt_S_F1_CS"/>
</dbReference>
<keyword evidence="5 10" id="KW-1133">Transmembrane helix</keyword>